<dbReference type="AlphaFoldDB" id="A0A4U1JNS4"/>
<sequence>MKFSAALLALALLALPAQAEDVSPQVKEIVEKELRAWAADPALVAAVIAANGAHAALSQPQIDSLDAVWRAELDAANRPTIEPILAAPESLALKAKIEAGGGRFTEAFVTDNRGLNVAQAGPTSDYWQGDEAKFQETFPKGAEAIHVGAVEFDESSQSYSVQASFTVIDPASKAPIGAMTVGLNAEMIQ</sequence>
<comment type="caution">
    <text evidence="2">The sequence shown here is derived from an EMBL/GenBank/DDBJ whole genome shotgun (WGS) entry which is preliminary data.</text>
</comment>
<dbReference type="RefSeq" id="WP_136909130.1">
    <property type="nucleotide sequence ID" value="NZ_SWJZ01000101.1"/>
</dbReference>
<organism evidence="2 3">
    <name type="scientific">Rhodobacter capsulatus</name>
    <name type="common">Rhodopseudomonas capsulata</name>
    <dbReference type="NCBI Taxonomy" id="1061"/>
    <lineage>
        <taxon>Bacteria</taxon>
        <taxon>Pseudomonadati</taxon>
        <taxon>Pseudomonadota</taxon>
        <taxon>Alphaproteobacteria</taxon>
        <taxon>Rhodobacterales</taxon>
        <taxon>Rhodobacter group</taxon>
        <taxon>Rhodobacter</taxon>
    </lineage>
</organism>
<name>A0A4U1JNS4_RHOCA</name>
<dbReference type="EMBL" id="SWJZ01000101">
    <property type="protein sequence ID" value="TKD14507.1"/>
    <property type="molecule type" value="Genomic_DNA"/>
</dbReference>
<dbReference type="Proteomes" id="UP000310597">
    <property type="component" value="Unassembled WGS sequence"/>
</dbReference>
<feature type="chain" id="PRO_5020946963" evidence="1">
    <location>
        <begin position="20"/>
        <end position="189"/>
    </location>
</feature>
<gene>
    <name evidence="2" type="ORF">FBT96_18050</name>
</gene>
<reference evidence="2 3" key="1">
    <citation type="submission" date="2019-04" db="EMBL/GenBank/DDBJ databases">
        <title>Draft Whole-Genome sequence of the purple photosynthetic bacterium Rhodobacter capsulatus SP108 with an indigenous class A beta-lactamase.</title>
        <authorList>
            <person name="Robertson S."/>
            <person name="Meyer T.E."/>
            <person name="Kyndt J.A."/>
        </authorList>
    </citation>
    <scope>NUCLEOTIDE SEQUENCE [LARGE SCALE GENOMIC DNA]</scope>
    <source>
        <strain evidence="2 3">SP108</strain>
    </source>
</reference>
<feature type="signal peptide" evidence="1">
    <location>
        <begin position="1"/>
        <end position="19"/>
    </location>
</feature>
<accession>A0A4U1JNS4</accession>
<proteinExistence type="predicted"/>
<evidence type="ECO:0000313" key="3">
    <source>
        <dbReference type="Proteomes" id="UP000310597"/>
    </source>
</evidence>
<evidence type="ECO:0000256" key="1">
    <source>
        <dbReference type="SAM" id="SignalP"/>
    </source>
</evidence>
<protein>
    <submittedName>
        <fullName evidence="2">Uncharacterized protein</fullName>
    </submittedName>
</protein>
<dbReference type="OrthoDB" id="195732at2"/>
<keyword evidence="1" id="KW-0732">Signal</keyword>
<evidence type="ECO:0000313" key="2">
    <source>
        <dbReference type="EMBL" id="TKD14507.1"/>
    </source>
</evidence>